<evidence type="ECO:0000313" key="5">
    <source>
        <dbReference type="Proteomes" id="UP000070412"/>
    </source>
</evidence>
<accession>A0A834RBZ7</accession>
<feature type="compositionally biased region" description="Low complexity" evidence="1">
    <location>
        <begin position="278"/>
        <end position="288"/>
    </location>
</feature>
<evidence type="ECO:0000313" key="3">
    <source>
        <dbReference type="EMBL" id="KAF7493841.1"/>
    </source>
</evidence>
<sequence length="444" mass="50304">MEKIQRLIDVRKSLYKMRAALKLCQMAILISILIWSIRLIPLSLVSNADRIGALAIKSMHQRVELPFVSEEETQIFDENTSTEKNEFHDSITTDSSEYFDDKSSASNSEKNIDEISMTSSYPIAVDYSSQQTVSVTELPSKSQVESTSIQNVPVDEVVSVSENPISIDSSMTTAAIFSEPTESVIETTIDNSIRSNDSIDHQTTPSSSQFSEEHGLFEANRTLELTTESNEVAYSSSAQSNSVDDNVSPLSTPATPPIENDSDQSESDSKSKEEKNETTFTTAATIDSDQSRIDETSALTTSKPTLLTTPNSMVKSSTFRNVQQNTWMRYWPAEVKWNADLMPCLNSFENHWEHRQAPQLFDIRPYFASQFRNVWRNFFQHNLNHCFIATERRSIQRKLIQTISSYNEVLSREILSISEILRQGENGMFLIHINQPNIKKNWSD</sequence>
<feature type="compositionally biased region" description="Polar residues" evidence="1">
    <location>
        <begin position="230"/>
        <end position="253"/>
    </location>
</feature>
<name>A0A834RBZ7_SARSC</name>
<gene>
    <name evidence="3" type="ORF">SSS_7716</name>
</gene>
<evidence type="ECO:0000313" key="4">
    <source>
        <dbReference type="EnsemblMetazoa" id="KAF7493841.1"/>
    </source>
</evidence>
<evidence type="ECO:0000256" key="2">
    <source>
        <dbReference type="SAM" id="Phobius"/>
    </source>
</evidence>
<feature type="compositionally biased region" description="Low complexity" evidence="1">
    <location>
        <begin position="296"/>
        <end position="306"/>
    </location>
</feature>
<proteinExistence type="predicted"/>
<dbReference type="EMBL" id="WVUK01000054">
    <property type="protein sequence ID" value="KAF7493841.1"/>
    <property type="molecule type" value="Genomic_DNA"/>
</dbReference>
<evidence type="ECO:0000256" key="1">
    <source>
        <dbReference type="SAM" id="MobiDB-lite"/>
    </source>
</evidence>
<keyword evidence="2" id="KW-0472">Membrane</keyword>
<dbReference type="AlphaFoldDB" id="A0A834RBZ7"/>
<keyword evidence="5" id="KW-1185">Reference proteome</keyword>
<dbReference type="OrthoDB" id="10529727at2759"/>
<dbReference type="EnsemblMetazoa" id="SSS_7716s_mrna">
    <property type="protein sequence ID" value="KAF7493841.1"/>
    <property type="gene ID" value="SSS_7716"/>
</dbReference>
<feature type="region of interest" description="Disordered" evidence="1">
    <location>
        <begin position="189"/>
        <end position="213"/>
    </location>
</feature>
<keyword evidence="2" id="KW-1133">Transmembrane helix</keyword>
<keyword evidence="2" id="KW-0812">Transmembrane</keyword>
<reference evidence="5" key="1">
    <citation type="journal article" date="2020" name="PLoS Negl. Trop. Dis.">
        <title>High-quality nuclear genome for Sarcoptes scabiei-A critical resource for a neglected parasite.</title>
        <authorList>
            <person name="Korhonen P.K."/>
            <person name="Gasser R.B."/>
            <person name="Ma G."/>
            <person name="Wang T."/>
            <person name="Stroehlein A.J."/>
            <person name="Young N.D."/>
            <person name="Ang C.S."/>
            <person name="Fernando D.D."/>
            <person name="Lu H.C."/>
            <person name="Taylor S."/>
            <person name="Reynolds S.L."/>
            <person name="Mofiz E."/>
            <person name="Najaraj S.H."/>
            <person name="Gowda H."/>
            <person name="Madugundu A."/>
            <person name="Renuse S."/>
            <person name="Holt D."/>
            <person name="Pandey A."/>
            <person name="Papenfuss A.T."/>
            <person name="Fischer K."/>
        </authorList>
    </citation>
    <scope>NUCLEOTIDE SEQUENCE [LARGE SCALE GENOMIC DNA]</scope>
</reference>
<feature type="compositionally biased region" description="Polar residues" evidence="1">
    <location>
        <begin position="189"/>
        <end position="210"/>
    </location>
</feature>
<reference evidence="4" key="3">
    <citation type="submission" date="2022-06" db="UniProtKB">
        <authorList>
            <consortium name="EnsemblMetazoa"/>
        </authorList>
    </citation>
    <scope>IDENTIFICATION</scope>
</reference>
<reference evidence="3" key="2">
    <citation type="submission" date="2020-01" db="EMBL/GenBank/DDBJ databases">
        <authorList>
            <person name="Korhonen P.K.K."/>
            <person name="Guangxu M.G."/>
            <person name="Wang T.W."/>
            <person name="Stroehlein A.J.S."/>
            <person name="Young N.D."/>
            <person name="Ang C.-S.A."/>
            <person name="Fernando D.W.F."/>
            <person name="Lu H.L."/>
            <person name="Taylor S.T."/>
            <person name="Ehtesham M.E.M."/>
            <person name="Najaraj S.H.N."/>
            <person name="Harsha G.H.G."/>
            <person name="Madugundu A.M."/>
            <person name="Renuse S.R."/>
            <person name="Holt D.H."/>
            <person name="Pandey A.P."/>
            <person name="Papenfuss A.P."/>
            <person name="Gasser R.B.G."/>
            <person name="Fischer K.F."/>
        </authorList>
    </citation>
    <scope>NUCLEOTIDE SEQUENCE</scope>
    <source>
        <strain evidence="3">SSS_KF_BRIS2020</strain>
    </source>
</reference>
<protein>
    <submittedName>
        <fullName evidence="3 4">Uncharacterized protein</fullName>
    </submittedName>
</protein>
<organism evidence="3">
    <name type="scientific">Sarcoptes scabiei</name>
    <name type="common">Itch mite</name>
    <name type="synonym">Acarus scabiei</name>
    <dbReference type="NCBI Taxonomy" id="52283"/>
    <lineage>
        <taxon>Eukaryota</taxon>
        <taxon>Metazoa</taxon>
        <taxon>Ecdysozoa</taxon>
        <taxon>Arthropoda</taxon>
        <taxon>Chelicerata</taxon>
        <taxon>Arachnida</taxon>
        <taxon>Acari</taxon>
        <taxon>Acariformes</taxon>
        <taxon>Sarcoptiformes</taxon>
        <taxon>Astigmata</taxon>
        <taxon>Psoroptidia</taxon>
        <taxon>Sarcoptoidea</taxon>
        <taxon>Sarcoptidae</taxon>
        <taxon>Sarcoptinae</taxon>
        <taxon>Sarcoptes</taxon>
    </lineage>
</organism>
<feature type="transmembrane region" description="Helical" evidence="2">
    <location>
        <begin position="20"/>
        <end position="40"/>
    </location>
</feature>
<dbReference type="Proteomes" id="UP000070412">
    <property type="component" value="Unassembled WGS sequence"/>
</dbReference>
<feature type="compositionally biased region" description="Basic and acidic residues" evidence="1">
    <location>
        <begin position="267"/>
        <end position="277"/>
    </location>
</feature>
<feature type="region of interest" description="Disordered" evidence="1">
    <location>
        <begin position="85"/>
        <end position="107"/>
    </location>
</feature>
<feature type="region of interest" description="Disordered" evidence="1">
    <location>
        <begin position="230"/>
        <end position="306"/>
    </location>
</feature>